<reference evidence="9 10" key="2">
    <citation type="journal article" date="2017" name="Nature">
        <title>The Apostasia genome and the evolution of orchids.</title>
        <authorList>
            <person name="Zhang G.Q."/>
            <person name="Liu K.W."/>
            <person name="Li Z."/>
            <person name="Lohaus R."/>
            <person name="Hsiao Y.Y."/>
            <person name="Niu S.C."/>
            <person name="Wang J.Y."/>
            <person name="Lin Y.C."/>
            <person name="Xu Q."/>
            <person name="Chen L.J."/>
            <person name="Yoshida K."/>
            <person name="Fujiwara S."/>
            <person name="Wang Z.W."/>
            <person name="Zhang Y.Q."/>
            <person name="Mitsuda N."/>
            <person name="Wang M."/>
            <person name="Liu G.H."/>
            <person name="Pecoraro L."/>
            <person name="Huang H.X."/>
            <person name="Xiao X.J."/>
            <person name="Lin M."/>
            <person name="Wu X.Y."/>
            <person name="Wu W.L."/>
            <person name="Chen Y.Y."/>
            <person name="Chang S.B."/>
            <person name="Sakamoto S."/>
            <person name="Ohme-Takagi M."/>
            <person name="Yagi M."/>
            <person name="Zeng S.J."/>
            <person name="Shen C.Y."/>
            <person name="Yeh C.M."/>
            <person name="Luo Y.B."/>
            <person name="Tsai W.C."/>
            <person name="Van de Peer Y."/>
            <person name="Liu Z.J."/>
        </authorList>
    </citation>
    <scope>NUCLEOTIDE SEQUENCE [LARGE SCALE GENOMIC DNA]</scope>
    <source>
        <tissue evidence="9">The whole plant</tissue>
    </source>
</reference>
<evidence type="ECO:0000256" key="6">
    <source>
        <dbReference type="ARBA" id="ARBA00022786"/>
    </source>
</evidence>
<evidence type="ECO:0000256" key="2">
    <source>
        <dbReference type="ARBA" id="ARBA00004906"/>
    </source>
</evidence>
<dbReference type="PROSITE" id="PS51698">
    <property type="entry name" value="U_BOX"/>
    <property type="match status" value="1"/>
</dbReference>
<dbReference type="SMART" id="SM00185">
    <property type="entry name" value="ARM"/>
    <property type="match status" value="4"/>
</dbReference>
<dbReference type="GO" id="GO:0016567">
    <property type="term" value="P:protein ubiquitination"/>
    <property type="evidence" value="ECO:0007669"/>
    <property type="project" value="UniProtKB-UniPathway"/>
</dbReference>
<evidence type="ECO:0000259" key="8">
    <source>
        <dbReference type="PROSITE" id="PS51698"/>
    </source>
</evidence>
<dbReference type="GO" id="GO:0061630">
    <property type="term" value="F:ubiquitin protein ligase activity"/>
    <property type="evidence" value="ECO:0007669"/>
    <property type="project" value="UniProtKB-EC"/>
</dbReference>
<dbReference type="EMBL" id="KZ502877">
    <property type="protein sequence ID" value="PKU71361.1"/>
    <property type="molecule type" value="Genomic_DNA"/>
</dbReference>
<feature type="repeat" description="ARM" evidence="7">
    <location>
        <begin position="420"/>
        <end position="462"/>
    </location>
</feature>
<protein>
    <recommendedName>
        <fullName evidence="3">RING-type E3 ubiquitin transferase</fullName>
        <ecNumber evidence="3">2.3.2.27</ecNumber>
    </recommendedName>
</protein>
<sequence>MAEFSFFSISSFPLPLPCSPTPPPAIPCDGDLLRSLLRLAREISLFEAPCPLLRRLFTSLTRKSKILCILFEELLHDQTGNAGELPRSASLCLREILVVLQRFKGLLGDCSARSRMRLILQIDSLGNDFHELTLDLSTLLDILPLPELRLSDDVRDLVDLLRRQCRRSNPAVDPTDDALRCEILSMIREIEQEVVPDLSRLTAIFEKVGIDGTRSCRNEIECLEREIGDRVSEKWTAAMIALVGVVRYAKCVLYGASTPTSDSSTGKFSFAELDPLVPPDFRCPISLELMRDPVIVASGQTYDRDSITRWIGAGHATCPKSGQLLSHTNLVPNRALKNLISAWCREQNVPFDGFDSNKGEPTSATCANKAALEAARMTATFLVNKLDSSPSTEMANRVVHELRLLAKTGSDNRAFVAEAGAIPLLLPFLSSEDPRLQLNAVTALLNLSILESNKKRIMHAEGGLDALIHVLAGGATWWAKENAAATLLSLSSIHAYRRRLGRNQRVVTELVALARKGPASTKKDALAAILSLAGDRENIAHLVEGGVVESALEALSSMEVAEEAVAVLAALAKRGGASAVIDAEGSIPKLVGVMRRGSDWSKENAAAALVLLCRREGSAAVSELARMPGIEWVIWELTGSGTVRGRRKAASLGRIYRRWLAAVEEADRMVRFSPASISTSTTTAQS</sequence>
<evidence type="ECO:0000256" key="1">
    <source>
        <dbReference type="ARBA" id="ARBA00000900"/>
    </source>
</evidence>
<dbReference type="Pfam" id="PF25368">
    <property type="entry name" value="PUB10_N"/>
    <property type="match status" value="1"/>
</dbReference>
<dbReference type="Gene3D" id="1.25.10.10">
    <property type="entry name" value="Leucine-rich Repeat Variant"/>
    <property type="match status" value="1"/>
</dbReference>
<evidence type="ECO:0000313" key="10">
    <source>
        <dbReference type="Proteomes" id="UP000233837"/>
    </source>
</evidence>
<dbReference type="InterPro" id="IPR003613">
    <property type="entry name" value="Ubox_domain"/>
</dbReference>
<keyword evidence="6" id="KW-0833">Ubl conjugation pathway</keyword>
<dbReference type="InterPro" id="IPR013083">
    <property type="entry name" value="Znf_RING/FYVE/PHD"/>
</dbReference>
<dbReference type="PANTHER" id="PTHR23315:SF63">
    <property type="entry name" value="U-BOX DOMAIN-CONTAINING PROTEIN 16"/>
    <property type="match status" value="1"/>
</dbReference>
<dbReference type="InterPro" id="IPR011989">
    <property type="entry name" value="ARM-like"/>
</dbReference>
<dbReference type="SMART" id="SM00504">
    <property type="entry name" value="Ubox"/>
    <property type="match status" value="1"/>
</dbReference>
<organism evidence="9 10">
    <name type="scientific">Dendrobium catenatum</name>
    <dbReference type="NCBI Taxonomy" id="906689"/>
    <lineage>
        <taxon>Eukaryota</taxon>
        <taxon>Viridiplantae</taxon>
        <taxon>Streptophyta</taxon>
        <taxon>Embryophyta</taxon>
        <taxon>Tracheophyta</taxon>
        <taxon>Spermatophyta</taxon>
        <taxon>Magnoliopsida</taxon>
        <taxon>Liliopsida</taxon>
        <taxon>Asparagales</taxon>
        <taxon>Orchidaceae</taxon>
        <taxon>Epidendroideae</taxon>
        <taxon>Malaxideae</taxon>
        <taxon>Dendrobiinae</taxon>
        <taxon>Dendrobium</taxon>
    </lineage>
</organism>
<dbReference type="InterPro" id="IPR016024">
    <property type="entry name" value="ARM-type_fold"/>
</dbReference>
<accession>A0A2I0W6T5</accession>
<dbReference type="EC" id="2.3.2.27" evidence="3"/>
<dbReference type="Pfam" id="PF25598">
    <property type="entry name" value="ARM_PUB"/>
    <property type="match status" value="1"/>
</dbReference>
<dbReference type="InterPro" id="IPR000225">
    <property type="entry name" value="Armadillo"/>
</dbReference>
<comment type="catalytic activity">
    <reaction evidence="1">
        <text>S-ubiquitinyl-[E2 ubiquitin-conjugating enzyme]-L-cysteine + [acceptor protein]-L-lysine = [E2 ubiquitin-conjugating enzyme]-L-cysteine + N(6)-ubiquitinyl-[acceptor protein]-L-lysine.</text>
        <dbReference type="EC" id="2.3.2.27"/>
    </reaction>
</comment>
<keyword evidence="5" id="KW-0677">Repeat</keyword>
<comment type="pathway">
    <text evidence="2">Protein modification; protein ubiquitination.</text>
</comment>
<dbReference type="InterPro" id="IPR045210">
    <property type="entry name" value="RING-Ubox_PUB"/>
</dbReference>
<keyword evidence="10" id="KW-1185">Reference proteome</keyword>
<dbReference type="AlphaFoldDB" id="A0A2I0W6T5"/>
<dbReference type="SUPFAM" id="SSF48371">
    <property type="entry name" value="ARM repeat"/>
    <property type="match status" value="1"/>
</dbReference>
<dbReference type="FunFam" id="3.30.40.10:FF:000562">
    <property type="entry name" value="RING-type E3 ubiquitin transferase"/>
    <property type="match status" value="1"/>
</dbReference>
<evidence type="ECO:0000256" key="4">
    <source>
        <dbReference type="ARBA" id="ARBA00022679"/>
    </source>
</evidence>
<dbReference type="CDD" id="cd16664">
    <property type="entry name" value="RING-Ubox_PUB"/>
    <property type="match status" value="1"/>
</dbReference>
<evidence type="ECO:0000256" key="3">
    <source>
        <dbReference type="ARBA" id="ARBA00012483"/>
    </source>
</evidence>
<reference evidence="9 10" key="1">
    <citation type="journal article" date="2016" name="Sci. Rep.">
        <title>The Dendrobium catenatum Lindl. genome sequence provides insights into polysaccharide synthase, floral development and adaptive evolution.</title>
        <authorList>
            <person name="Zhang G.Q."/>
            <person name="Xu Q."/>
            <person name="Bian C."/>
            <person name="Tsai W.C."/>
            <person name="Yeh C.M."/>
            <person name="Liu K.W."/>
            <person name="Yoshida K."/>
            <person name="Zhang L.S."/>
            <person name="Chang S.B."/>
            <person name="Chen F."/>
            <person name="Shi Y."/>
            <person name="Su Y.Y."/>
            <person name="Zhang Y.Q."/>
            <person name="Chen L.J."/>
            <person name="Yin Y."/>
            <person name="Lin M."/>
            <person name="Huang H."/>
            <person name="Deng H."/>
            <person name="Wang Z.W."/>
            <person name="Zhu S.L."/>
            <person name="Zhao X."/>
            <person name="Deng C."/>
            <person name="Niu S.C."/>
            <person name="Huang J."/>
            <person name="Wang M."/>
            <person name="Liu G.H."/>
            <person name="Yang H.J."/>
            <person name="Xiao X.J."/>
            <person name="Hsiao Y.Y."/>
            <person name="Wu W.L."/>
            <person name="Chen Y.Y."/>
            <person name="Mitsuda N."/>
            <person name="Ohme-Takagi M."/>
            <person name="Luo Y.B."/>
            <person name="Van de Peer Y."/>
            <person name="Liu Z.J."/>
        </authorList>
    </citation>
    <scope>NUCLEOTIDE SEQUENCE [LARGE SCALE GENOMIC DNA]</scope>
    <source>
        <tissue evidence="9">The whole plant</tissue>
    </source>
</reference>
<proteinExistence type="predicted"/>
<dbReference type="PROSITE" id="PS50176">
    <property type="entry name" value="ARM_REPEAT"/>
    <property type="match status" value="1"/>
</dbReference>
<keyword evidence="4" id="KW-0808">Transferase</keyword>
<dbReference type="UniPathway" id="UPA00143"/>
<gene>
    <name evidence="9" type="primary">PUB16</name>
    <name evidence="9" type="ORF">MA16_Dca004202</name>
</gene>
<evidence type="ECO:0000313" key="9">
    <source>
        <dbReference type="EMBL" id="PKU71361.1"/>
    </source>
</evidence>
<evidence type="ECO:0000256" key="7">
    <source>
        <dbReference type="PROSITE-ProRule" id="PRU00259"/>
    </source>
</evidence>
<dbReference type="Proteomes" id="UP000233837">
    <property type="component" value="Unassembled WGS sequence"/>
</dbReference>
<dbReference type="Pfam" id="PF04564">
    <property type="entry name" value="U-box"/>
    <property type="match status" value="1"/>
</dbReference>
<dbReference type="OrthoDB" id="629492at2759"/>
<name>A0A2I0W6T5_9ASPA</name>
<evidence type="ECO:0000256" key="5">
    <source>
        <dbReference type="ARBA" id="ARBA00022737"/>
    </source>
</evidence>
<dbReference type="SUPFAM" id="SSF57850">
    <property type="entry name" value="RING/U-box"/>
    <property type="match status" value="1"/>
</dbReference>
<dbReference type="InterPro" id="IPR057623">
    <property type="entry name" value="PUB12-19-like_N"/>
</dbReference>
<dbReference type="Gene3D" id="3.30.40.10">
    <property type="entry name" value="Zinc/RING finger domain, C3HC4 (zinc finger)"/>
    <property type="match status" value="1"/>
</dbReference>
<dbReference type="InterPro" id="IPR058678">
    <property type="entry name" value="ARM_PUB"/>
</dbReference>
<dbReference type="PANTHER" id="PTHR23315">
    <property type="entry name" value="U BOX DOMAIN-CONTAINING"/>
    <property type="match status" value="1"/>
</dbReference>
<feature type="domain" description="U-box" evidence="8">
    <location>
        <begin position="276"/>
        <end position="350"/>
    </location>
</feature>